<gene>
    <name evidence="5 8" type="primary">xseA</name>
    <name evidence="8" type="ORF">CO173_02770</name>
</gene>
<comment type="function">
    <text evidence="5">Bidirectionally degrades single-stranded DNA into large acid-insoluble oligonucleotides, which are then degraded further into small acid-soluble oligonucleotides.</text>
</comment>
<dbReference type="CDD" id="cd04489">
    <property type="entry name" value="ExoVII_LU_OBF"/>
    <property type="match status" value="1"/>
</dbReference>
<dbReference type="GO" id="GO:0003676">
    <property type="term" value="F:nucleic acid binding"/>
    <property type="evidence" value="ECO:0007669"/>
    <property type="project" value="InterPro"/>
</dbReference>
<evidence type="ECO:0000256" key="5">
    <source>
        <dbReference type="HAMAP-Rule" id="MF_00378"/>
    </source>
</evidence>
<dbReference type="PANTHER" id="PTHR30008">
    <property type="entry name" value="EXODEOXYRIBONUCLEASE 7 LARGE SUBUNIT"/>
    <property type="match status" value="1"/>
</dbReference>
<evidence type="ECO:0000256" key="4">
    <source>
        <dbReference type="ARBA" id="ARBA00022839"/>
    </source>
</evidence>
<dbReference type="Pfam" id="PF13742">
    <property type="entry name" value="tRNA_anti_2"/>
    <property type="match status" value="1"/>
</dbReference>
<evidence type="ECO:0000313" key="9">
    <source>
        <dbReference type="Proteomes" id="UP000231263"/>
    </source>
</evidence>
<feature type="domain" description="OB-fold nucleic acid binding" evidence="7">
    <location>
        <begin position="7"/>
        <end position="98"/>
    </location>
</feature>
<evidence type="ECO:0000256" key="3">
    <source>
        <dbReference type="ARBA" id="ARBA00022801"/>
    </source>
</evidence>
<dbReference type="GO" id="GO:0005737">
    <property type="term" value="C:cytoplasm"/>
    <property type="evidence" value="ECO:0007669"/>
    <property type="project" value="UniProtKB-SubCell"/>
</dbReference>
<reference evidence="9" key="1">
    <citation type="submission" date="2017-09" db="EMBL/GenBank/DDBJ databases">
        <title>Depth-based differentiation of microbial function through sediment-hosted aquifers and enrichment of novel symbionts in the deep terrestrial subsurface.</title>
        <authorList>
            <person name="Probst A.J."/>
            <person name="Ladd B."/>
            <person name="Jarett J.K."/>
            <person name="Geller-Mcgrath D.E."/>
            <person name="Sieber C.M.K."/>
            <person name="Emerson J.B."/>
            <person name="Anantharaman K."/>
            <person name="Thomas B.C."/>
            <person name="Malmstrom R."/>
            <person name="Stieglmeier M."/>
            <person name="Klingl A."/>
            <person name="Woyke T."/>
            <person name="Ryan C.M."/>
            <person name="Banfield J.F."/>
        </authorList>
    </citation>
    <scope>NUCLEOTIDE SEQUENCE [LARGE SCALE GENOMIC DNA]</scope>
</reference>
<feature type="domain" description="Exonuclease VII large subunit C-terminal" evidence="6">
    <location>
        <begin position="122"/>
        <end position="298"/>
    </location>
</feature>
<comment type="similarity">
    <text evidence="5">Belongs to the XseA family.</text>
</comment>
<dbReference type="EC" id="3.1.11.6" evidence="5"/>
<dbReference type="InterPro" id="IPR003753">
    <property type="entry name" value="Exonuc_VII_L"/>
</dbReference>
<dbReference type="AlphaFoldDB" id="A0A2M7XFL1"/>
<comment type="caution">
    <text evidence="8">The sequence shown here is derived from an EMBL/GenBank/DDBJ whole genome shotgun (WGS) entry which is preliminary data.</text>
</comment>
<dbReference type="Pfam" id="PF02601">
    <property type="entry name" value="Exonuc_VII_L"/>
    <property type="match status" value="1"/>
</dbReference>
<keyword evidence="4 5" id="KW-0269">Exonuclease</keyword>
<evidence type="ECO:0000259" key="6">
    <source>
        <dbReference type="Pfam" id="PF02601"/>
    </source>
</evidence>
<proteinExistence type="inferred from homology"/>
<dbReference type="EMBL" id="PFWT01000009">
    <property type="protein sequence ID" value="PJA46667.1"/>
    <property type="molecule type" value="Genomic_DNA"/>
</dbReference>
<sequence length="379" mass="42107">MENKIITVADYLRLVNDTLALIPSEAINIIGEIVDYKVSQGKWINFDLKDQEEEVKISCFATTFKIQLPLESGMKISVKGYPKVYERFGKFSLNVIEVELVGVGTLQKAYEALKKKLQAEGLFSTERKRSIPKFPARIGLITSGEAAAYGDFLRILNNRWSGVEVVHIPVTVQGQHAVREIIEAFDQFNALPSTEKPEVIVLTRGGGSLEDLHAFNDEQTARAVFQSTIPVVVGVGHERDESLCDFVADVRASTPSNAAERIVPNRADILREIGTTANRMEDVLKLSLERKTRTVDHGISKIDQIITSKLVNMRSKVDGMVRLFKAFDVQKSLDRGFSIVRKDGKIVKDANKVGLKDVIEVQLAKGRVNSLVIAKDLGK</sequence>
<comment type="subunit">
    <text evidence="5">Heterooligomer composed of large and small subunits.</text>
</comment>
<dbReference type="InterPro" id="IPR025824">
    <property type="entry name" value="OB-fold_nuc-bd_dom"/>
</dbReference>
<accession>A0A2M7XFL1</accession>
<dbReference type="GO" id="GO:0006308">
    <property type="term" value="P:DNA catabolic process"/>
    <property type="evidence" value="ECO:0007669"/>
    <property type="project" value="UniProtKB-UniRule"/>
</dbReference>
<keyword evidence="3 5" id="KW-0378">Hydrolase</keyword>
<organism evidence="8 9">
    <name type="scientific">Candidatus Uhrbacteria bacterium CG_4_9_14_3_um_filter_41_35</name>
    <dbReference type="NCBI Taxonomy" id="1975034"/>
    <lineage>
        <taxon>Bacteria</taxon>
        <taxon>Candidatus Uhriibacteriota</taxon>
    </lineage>
</organism>
<dbReference type="Proteomes" id="UP000231263">
    <property type="component" value="Unassembled WGS sequence"/>
</dbReference>
<dbReference type="PANTHER" id="PTHR30008:SF0">
    <property type="entry name" value="EXODEOXYRIBONUCLEASE 7 LARGE SUBUNIT"/>
    <property type="match status" value="1"/>
</dbReference>
<dbReference type="NCBIfam" id="TIGR00237">
    <property type="entry name" value="xseA"/>
    <property type="match status" value="1"/>
</dbReference>
<evidence type="ECO:0000313" key="8">
    <source>
        <dbReference type="EMBL" id="PJA46667.1"/>
    </source>
</evidence>
<dbReference type="GO" id="GO:0008855">
    <property type="term" value="F:exodeoxyribonuclease VII activity"/>
    <property type="evidence" value="ECO:0007669"/>
    <property type="project" value="UniProtKB-UniRule"/>
</dbReference>
<evidence type="ECO:0000259" key="7">
    <source>
        <dbReference type="Pfam" id="PF13742"/>
    </source>
</evidence>
<evidence type="ECO:0000256" key="2">
    <source>
        <dbReference type="ARBA" id="ARBA00022722"/>
    </source>
</evidence>
<comment type="subcellular location">
    <subcellularLocation>
        <location evidence="5">Cytoplasm</location>
    </subcellularLocation>
</comment>
<dbReference type="HAMAP" id="MF_00378">
    <property type="entry name" value="Exonuc_7_L"/>
    <property type="match status" value="1"/>
</dbReference>
<dbReference type="GO" id="GO:0009318">
    <property type="term" value="C:exodeoxyribonuclease VII complex"/>
    <property type="evidence" value="ECO:0007669"/>
    <property type="project" value="UniProtKB-UniRule"/>
</dbReference>
<keyword evidence="1 5" id="KW-0963">Cytoplasm</keyword>
<keyword evidence="2 5" id="KW-0540">Nuclease</keyword>
<protein>
    <recommendedName>
        <fullName evidence="5">Exodeoxyribonuclease 7 large subunit</fullName>
        <ecNumber evidence="5">3.1.11.6</ecNumber>
    </recommendedName>
    <alternativeName>
        <fullName evidence="5">Exodeoxyribonuclease VII large subunit</fullName>
        <shortName evidence="5">Exonuclease VII large subunit</shortName>
    </alternativeName>
</protein>
<comment type="catalytic activity">
    <reaction evidence="5">
        <text>Exonucleolytic cleavage in either 5'- to 3'- or 3'- to 5'-direction to yield nucleoside 5'-phosphates.</text>
        <dbReference type="EC" id="3.1.11.6"/>
    </reaction>
</comment>
<name>A0A2M7XFL1_9BACT</name>
<dbReference type="InterPro" id="IPR020579">
    <property type="entry name" value="Exonuc_VII_lsu_C"/>
</dbReference>
<evidence type="ECO:0000256" key="1">
    <source>
        <dbReference type="ARBA" id="ARBA00022490"/>
    </source>
</evidence>